<evidence type="ECO:0000313" key="2">
    <source>
        <dbReference type="Proteomes" id="UP001220610"/>
    </source>
</evidence>
<reference evidence="1" key="1">
    <citation type="submission" date="2023-03" db="EMBL/GenBank/DDBJ databases">
        <title>Andean soil-derived lignocellulolytic bacterial consortium as a source of novel taxa and putative plastic-active enzymes.</title>
        <authorList>
            <person name="Diaz-Garcia L."/>
            <person name="Chuvochina M."/>
            <person name="Feuerriegel G."/>
            <person name="Bunk B."/>
            <person name="Sproer C."/>
            <person name="Streit W.R."/>
            <person name="Rodriguez L.M."/>
            <person name="Overmann J."/>
            <person name="Jimenez D.J."/>
        </authorList>
    </citation>
    <scope>NUCLEOTIDE SEQUENCE</scope>
    <source>
        <strain evidence="1">MAG 7</strain>
    </source>
</reference>
<name>A0AAJ5WV44_9BACT</name>
<accession>A0AAJ5WV44</accession>
<evidence type="ECO:0000313" key="1">
    <source>
        <dbReference type="EMBL" id="WEK37182.1"/>
    </source>
</evidence>
<dbReference type="Proteomes" id="UP001220610">
    <property type="component" value="Chromosome"/>
</dbReference>
<gene>
    <name evidence="1" type="ORF">P0Y53_06690</name>
</gene>
<proteinExistence type="predicted"/>
<dbReference type="EMBL" id="CP119311">
    <property type="protein sequence ID" value="WEK37182.1"/>
    <property type="molecule type" value="Genomic_DNA"/>
</dbReference>
<organism evidence="1 2">
    <name type="scientific">Candidatus Pseudobacter hemicellulosilyticus</name>
    <dbReference type="NCBI Taxonomy" id="3121375"/>
    <lineage>
        <taxon>Bacteria</taxon>
        <taxon>Pseudomonadati</taxon>
        <taxon>Bacteroidota</taxon>
        <taxon>Chitinophagia</taxon>
        <taxon>Chitinophagales</taxon>
        <taxon>Chitinophagaceae</taxon>
        <taxon>Pseudobacter</taxon>
    </lineage>
</organism>
<protein>
    <submittedName>
        <fullName evidence="1">Uncharacterized protein</fullName>
    </submittedName>
</protein>
<sequence length="249" mass="28862">MLRNPPYLNKNEIDFYFDQINRNSEKITKSKKTIEFSLSGPKYSQTFEADKKNSSTLKKLDILKEYLTQNNQIESGRLISWPWERTVQFFHEKVTATKLFFPKSNLAEIHGLHHLVVWVSEPEYSVLSERSEKWDVSGSFLYLIETLYDTGIYKGGFLSGCSALQALANIVTNSTPIIKSMSPEFFGRHNNQHPIEKLESIGAVNIGERDIETIYRLRYMTDEQCFTHNDGILYRCHDILGYPLFIDAK</sequence>
<dbReference type="AlphaFoldDB" id="A0AAJ5WV44"/>